<feature type="region of interest" description="Disordered" evidence="1">
    <location>
        <begin position="282"/>
        <end position="311"/>
    </location>
</feature>
<proteinExistence type="predicted"/>
<keyword evidence="3" id="KW-1185">Reference proteome</keyword>
<feature type="compositionally biased region" description="Basic and acidic residues" evidence="1">
    <location>
        <begin position="300"/>
        <end position="311"/>
    </location>
</feature>
<dbReference type="AlphaFoldDB" id="A0A182LVU1"/>
<reference evidence="3" key="1">
    <citation type="submission" date="2013-09" db="EMBL/GenBank/DDBJ databases">
        <title>The Genome Sequence of Anopheles culicifacies species A.</title>
        <authorList>
            <consortium name="The Broad Institute Genomics Platform"/>
            <person name="Neafsey D.E."/>
            <person name="Besansky N."/>
            <person name="Howell P."/>
            <person name="Walton C."/>
            <person name="Young S.K."/>
            <person name="Zeng Q."/>
            <person name="Gargeya S."/>
            <person name="Fitzgerald M."/>
            <person name="Haas B."/>
            <person name="Abouelleil A."/>
            <person name="Allen A.W."/>
            <person name="Alvarado L."/>
            <person name="Arachchi H.M."/>
            <person name="Berlin A.M."/>
            <person name="Chapman S.B."/>
            <person name="Gainer-Dewar J."/>
            <person name="Goldberg J."/>
            <person name="Griggs A."/>
            <person name="Gujja S."/>
            <person name="Hansen M."/>
            <person name="Howarth C."/>
            <person name="Imamovic A."/>
            <person name="Ireland A."/>
            <person name="Larimer J."/>
            <person name="McCowan C."/>
            <person name="Murphy C."/>
            <person name="Pearson M."/>
            <person name="Poon T.W."/>
            <person name="Priest M."/>
            <person name="Roberts A."/>
            <person name="Saif S."/>
            <person name="Shea T."/>
            <person name="Sisk P."/>
            <person name="Sykes S."/>
            <person name="Wortman J."/>
            <person name="Nusbaum C."/>
            <person name="Birren B."/>
        </authorList>
    </citation>
    <scope>NUCLEOTIDE SEQUENCE [LARGE SCALE GENOMIC DNA]</scope>
    <source>
        <strain evidence="3">A-37</strain>
    </source>
</reference>
<dbReference type="EMBL" id="AXCM01006013">
    <property type="status" value="NOT_ANNOTATED_CDS"/>
    <property type="molecule type" value="Genomic_DNA"/>
</dbReference>
<dbReference type="Proteomes" id="UP000075883">
    <property type="component" value="Unassembled WGS sequence"/>
</dbReference>
<feature type="region of interest" description="Disordered" evidence="1">
    <location>
        <begin position="341"/>
        <end position="367"/>
    </location>
</feature>
<dbReference type="EnsemblMetazoa" id="ACUA003199-RA">
    <property type="protein sequence ID" value="ACUA003199-PA"/>
    <property type="gene ID" value="ACUA003199"/>
</dbReference>
<sequence length="449" mass="50458">MENNKEDDQDDFIESSQVPTLRSRIRQQRPNYTIACSPKKVNRKSAKRLRDNKTVSQCLRQVWKKPQNKPSSVATTKQPTGVNNAAATEEDYIKFPTQQESPKCGIQQMPSVSLFDRQDDALARYIRDEHTEAQVEEQLQKLLDGFQAEYEQKCAELERSPEPHDEVEHASPLKATLLPVASVELAAAQANGRQKTLSPLPMFSEPFVMPNFSEELQRMQDVLDNDNPVQLNLPPLPAPVTPSITFPIAKQGREEEMESKMDNVNAATPIVTGNACLDLSVQKDPSSAENANRSQASKIAPDEPPKTTDKRVANLPIVTPFNAPRMDNVLDLSMKHSPAAAPSRVTNYSTPKIIPHRPPNNSTSDFGIQTNLRPKSRNVGIQHRPVASFEFTNRNMIVLAQQFEADPSMLQRKLKRIAKTSTEPIWQERDLSTVFTNADPYYANLKHFL</sequence>
<accession>A0A182LVU1</accession>
<name>A0A182LVU1_9DIPT</name>
<evidence type="ECO:0000313" key="3">
    <source>
        <dbReference type="Proteomes" id="UP000075883"/>
    </source>
</evidence>
<feature type="region of interest" description="Disordered" evidence="1">
    <location>
        <begin position="1"/>
        <end position="31"/>
    </location>
</feature>
<evidence type="ECO:0000313" key="2">
    <source>
        <dbReference type="EnsemblMetazoa" id="ACUA003199-PA"/>
    </source>
</evidence>
<organism evidence="2 3">
    <name type="scientific">Anopheles culicifacies</name>
    <dbReference type="NCBI Taxonomy" id="139723"/>
    <lineage>
        <taxon>Eukaryota</taxon>
        <taxon>Metazoa</taxon>
        <taxon>Ecdysozoa</taxon>
        <taxon>Arthropoda</taxon>
        <taxon>Hexapoda</taxon>
        <taxon>Insecta</taxon>
        <taxon>Pterygota</taxon>
        <taxon>Neoptera</taxon>
        <taxon>Endopterygota</taxon>
        <taxon>Diptera</taxon>
        <taxon>Nematocera</taxon>
        <taxon>Culicoidea</taxon>
        <taxon>Culicidae</taxon>
        <taxon>Anophelinae</taxon>
        <taxon>Anopheles</taxon>
        <taxon>culicifacies species complex</taxon>
    </lineage>
</organism>
<evidence type="ECO:0000256" key="1">
    <source>
        <dbReference type="SAM" id="MobiDB-lite"/>
    </source>
</evidence>
<dbReference type="VEuPathDB" id="VectorBase:ACUA003199"/>
<feature type="compositionally biased region" description="Polar residues" evidence="1">
    <location>
        <begin position="283"/>
        <end position="297"/>
    </location>
</feature>
<reference evidence="2" key="2">
    <citation type="submission" date="2020-05" db="UniProtKB">
        <authorList>
            <consortium name="EnsemblMetazoa"/>
        </authorList>
    </citation>
    <scope>IDENTIFICATION</scope>
    <source>
        <strain evidence="2">A-37</strain>
    </source>
</reference>
<protein>
    <submittedName>
        <fullName evidence="2">Uncharacterized protein</fullName>
    </submittedName>
</protein>